<keyword evidence="3" id="KW-1185">Reference proteome</keyword>
<evidence type="ECO:0000313" key="2">
    <source>
        <dbReference type="EMBL" id="WMX48792.1"/>
    </source>
</evidence>
<sequence length="188" mass="17966">MGRRALLTSGAAGAAAALAGCTSDGDRGGPRKPSAAERAAAAEAALRARSVATSRDLLLRYDAVIEGHPALAARLAPLRASVAAHVKALGEGGAAPAPGPTASTPPSAAAASSSASPAAASPSGSPASVRVPSDPAAALQDLAAAVRGTADTHTAALLTAPPEYARLLASVAASGAAHAYLLTEGARG</sequence>
<gene>
    <name evidence="2" type="ORF">RGF97_07855</name>
</gene>
<feature type="region of interest" description="Disordered" evidence="1">
    <location>
        <begin position="94"/>
        <end position="132"/>
    </location>
</feature>
<evidence type="ECO:0008006" key="4">
    <source>
        <dbReference type="Google" id="ProtNLM"/>
    </source>
</evidence>
<evidence type="ECO:0000313" key="3">
    <source>
        <dbReference type="Proteomes" id="UP001250858"/>
    </source>
</evidence>
<reference evidence="2 3" key="1">
    <citation type="submission" date="2023-09" db="EMBL/GenBank/DDBJ databases">
        <title>Complete genome of Streptomyces roseicoloratus T14.</title>
        <authorList>
            <person name="Bashizi T."/>
            <person name="Kim M.-J."/>
            <person name="Lee G."/>
            <person name="Tagele S.B."/>
            <person name="Shin J.-H."/>
        </authorList>
    </citation>
    <scope>NUCLEOTIDE SEQUENCE [LARGE SCALE GENOMIC DNA]</scope>
    <source>
        <strain evidence="2 3">T14</strain>
    </source>
</reference>
<accession>A0ABY9S2Y6</accession>
<feature type="compositionally biased region" description="Low complexity" evidence="1">
    <location>
        <begin position="94"/>
        <end position="128"/>
    </location>
</feature>
<protein>
    <recommendedName>
        <fullName evidence="4">Lipoprotein</fullName>
    </recommendedName>
</protein>
<dbReference type="RefSeq" id="WP_128976264.1">
    <property type="nucleotide sequence ID" value="NZ_CP133762.1"/>
</dbReference>
<dbReference type="Proteomes" id="UP001250858">
    <property type="component" value="Chromosome"/>
</dbReference>
<proteinExistence type="predicted"/>
<dbReference type="PROSITE" id="PS51257">
    <property type="entry name" value="PROKAR_LIPOPROTEIN"/>
    <property type="match status" value="1"/>
</dbReference>
<dbReference type="EMBL" id="CP133762">
    <property type="protein sequence ID" value="WMX48792.1"/>
    <property type="molecule type" value="Genomic_DNA"/>
</dbReference>
<name>A0ABY9S2Y6_9ACTN</name>
<evidence type="ECO:0000256" key="1">
    <source>
        <dbReference type="SAM" id="MobiDB-lite"/>
    </source>
</evidence>
<organism evidence="2 3">
    <name type="scientific">Streptomyces roseicoloratus</name>
    <dbReference type="NCBI Taxonomy" id="2508722"/>
    <lineage>
        <taxon>Bacteria</taxon>
        <taxon>Bacillati</taxon>
        <taxon>Actinomycetota</taxon>
        <taxon>Actinomycetes</taxon>
        <taxon>Kitasatosporales</taxon>
        <taxon>Streptomycetaceae</taxon>
        <taxon>Streptomyces</taxon>
    </lineage>
</organism>